<dbReference type="Gene3D" id="2.60.120.10">
    <property type="entry name" value="Jelly Rolls"/>
    <property type="match status" value="1"/>
</dbReference>
<reference evidence="8 9" key="1">
    <citation type="submission" date="2019-05" db="EMBL/GenBank/DDBJ databases">
        <authorList>
            <person name="Farhan Ul Haque M."/>
        </authorList>
    </citation>
    <scope>NUCLEOTIDE SEQUENCE [LARGE SCALE GENOMIC DNA]</scope>
    <source>
        <strain evidence="8">2</strain>
    </source>
</reference>
<dbReference type="CDD" id="cd00438">
    <property type="entry name" value="cupin_RmlC"/>
    <property type="match status" value="1"/>
</dbReference>
<comment type="catalytic activity">
    <reaction evidence="1 7">
        <text>dTDP-4-dehydro-6-deoxy-alpha-D-glucose = dTDP-4-dehydro-beta-L-rhamnose</text>
        <dbReference type="Rhea" id="RHEA:16969"/>
        <dbReference type="ChEBI" id="CHEBI:57649"/>
        <dbReference type="ChEBI" id="CHEBI:62830"/>
        <dbReference type="EC" id="5.1.3.13"/>
    </reaction>
</comment>
<evidence type="ECO:0000256" key="2">
    <source>
        <dbReference type="ARBA" id="ARBA00001997"/>
    </source>
</evidence>
<dbReference type="GO" id="GO:0019305">
    <property type="term" value="P:dTDP-rhamnose biosynthetic process"/>
    <property type="evidence" value="ECO:0007669"/>
    <property type="project" value="UniProtKB-UniRule"/>
</dbReference>
<evidence type="ECO:0000256" key="7">
    <source>
        <dbReference type="RuleBase" id="RU364069"/>
    </source>
</evidence>
<dbReference type="NCBIfam" id="TIGR01221">
    <property type="entry name" value="rmlC"/>
    <property type="match status" value="1"/>
</dbReference>
<feature type="site" description="Participates in a stacking interaction with the thymidine ring of dTDP-4-oxo-6-deoxyglucose" evidence="6">
    <location>
        <position position="138"/>
    </location>
</feature>
<evidence type="ECO:0000256" key="5">
    <source>
        <dbReference type="PIRSR" id="PIRSR600888-1"/>
    </source>
</evidence>
<dbReference type="Pfam" id="PF00908">
    <property type="entry name" value="dTDP_sugar_isom"/>
    <property type="match status" value="1"/>
</dbReference>
<feature type="active site" description="Proton donor" evidence="5">
    <location>
        <position position="132"/>
    </location>
</feature>
<accession>A0A8B6M8P8</accession>
<protein>
    <recommendedName>
        <fullName evidence="4 7">dTDP-4-dehydrorhamnose 3,5-epimerase</fullName>
        <ecNumber evidence="3 7">5.1.3.13</ecNumber>
    </recommendedName>
    <alternativeName>
        <fullName evidence="7">Thymidine diphospho-4-keto-rhamnose 3,5-epimerase</fullName>
    </alternativeName>
</protein>
<keyword evidence="9" id="KW-1185">Reference proteome</keyword>
<dbReference type="PANTHER" id="PTHR21047">
    <property type="entry name" value="DTDP-6-DEOXY-D-GLUCOSE-3,5 EPIMERASE"/>
    <property type="match status" value="1"/>
</dbReference>
<dbReference type="EMBL" id="CABFMQ020000097">
    <property type="protein sequence ID" value="VTZ51397.1"/>
    <property type="molecule type" value="Genomic_DNA"/>
</dbReference>
<dbReference type="UniPathway" id="UPA00124"/>
<comment type="pathway">
    <text evidence="7">Carbohydrate biosynthesis; dTDP-L-rhamnose biosynthesis.</text>
</comment>
<dbReference type="PANTHER" id="PTHR21047:SF2">
    <property type="entry name" value="THYMIDINE DIPHOSPHO-4-KETO-RHAMNOSE 3,5-EPIMERASE"/>
    <property type="match status" value="1"/>
</dbReference>
<dbReference type="GO" id="GO:0008830">
    <property type="term" value="F:dTDP-4-dehydrorhamnose 3,5-epimerase activity"/>
    <property type="evidence" value="ECO:0007669"/>
    <property type="project" value="UniProtKB-UniRule"/>
</dbReference>
<keyword evidence="7 8" id="KW-0413">Isomerase</keyword>
<evidence type="ECO:0000256" key="3">
    <source>
        <dbReference type="ARBA" id="ARBA00012098"/>
    </source>
</evidence>
<evidence type="ECO:0000313" key="8">
    <source>
        <dbReference type="EMBL" id="VTZ51397.1"/>
    </source>
</evidence>
<comment type="caution">
    <text evidence="8">The sequence shown here is derived from an EMBL/GenBank/DDBJ whole genome shotgun (WGS) entry which is preliminary data.</text>
</comment>
<dbReference type="InterPro" id="IPR000888">
    <property type="entry name" value="RmlC-like"/>
</dbReference>
<comment type="similarity">
    <text evidence="7">Belongs to the dTDP-4-dehydrorhamnose 3,5-epimerase family.</text>
</comment>
<comment type="function">
    <text evidence="2 7">Catalyzes the epimerization of the C3' and C5'positions of dTDP-6-deoxy-D-xylo-4-hexulose, forming dTDP-6-deoxy-L-lyxo-4-hexulose.</text>
</comment>
<dbReference type="EC" id="5.1.3.13" evidence="3 7"/>
<gene>
    <name evidence="8" type="primary">rmlC</name>
    <name evidence="8" type="ORF">MPC4_390006</name>
</gene>
<organism evidence="8 9">
    <name type="scientific">Methylocella tundrae</name>
    <dbReference type="NCBI Taxonomy" id="227605"/>
    <lineage>
        <taxon>Bacteria</taxon>
        <taxon>Pseudomonadati</taxon>
        <taxon>Pseudomonadota</taxon>
        <taxon>Alphaproteobacteria</taxon>
        <taxon>Hyphomicrobiales</taxon>
        <taxon>Beijerinckiaceae</taxon>
        <taxon>Methylocella</taxon>
    </lineage>
</organism>
<dbReference type="AlphaFoldDB" id="A0A8B6M8P8"/>
<evidence type="ECO:0000256" key="4">
    <source>
        <dbReference type="ARBA" id="ARBA00019595"/>
    </source>
</evidence>
<evidence type="ECO:0000313" key="9">
    <source>
        <dbReference type="Proteomes" id="UP000485880"/>
    </source>
</evidence>
<evidence type="ECO:0000256" key="1">
    <source>
        <dbReference type="ARBA" id="ARBA00001298"/>
    </source>
</evidence>
<sequence length="192" mass="21370">MKRAPLEIADVIMITPHLIADSRGYFSEVFKAAWFNEHIADAVFLQDNQSLSAQAGTIRGLHFQMEPFAQGKLVRAIAGRLFDVAVDLRGGSPTYGKWVGVELSADNGKQLWIPPGFAHGFATLEPNSIIHYKVTAPYSAAHDRGIRWNDPAIGVEWPVSSEAALLSDKDRQQPFLGQSPYYFHYRSLKQEA</sequence>
<dbReference type="GO" id="GO:0000271">
    <property type="term" value="P:polysaccharide biosynthetic process"/>
    <property type="evidence" value="ECO:0007669"/>
    <property type="project" value="TreeGrafter"/>
</dbReference>
<dbReference type="InterPro" id="IPR011051">
    <property type="entry name" value="RmlC_Cupin_sf"/>
</dbReference>
<dbReference type="Proteomes" id="UP000485880">
    <property type="component" value="Unassembled WGS sequence"/>
</dbReference>
<proteinExistence type="inferred from homology"/>
<dbReference type="SUPFAM" id="SSF51182">
    <property type="entry name" value="RmlC-like cupins"/>
    <property type="match status" value="1"/>
</dbReference>
<dbReference type="RefSeq" id="WP_174513216.1">
    <property type="nucleotide sequence ID" value="NZ_CABFMQ020000097.1"/>
</dbReference>
<name>A0A8B6M8P8_METTU</name>
<evidence type="ECO:0000256" key="6">
    <source>
        <dbReference type="PIRSR" id="PIRSR600888-3"/>
    </source>
</evidence>
<dbReference type="GO" id="GO:0005829">
    <property type="term" value="C:cytosol"/>
    <property type="evidence" value="ECO:0007669"/>
    <property type="project" value="TreeGrafter"/>
</dbReference>
<comment type="subunit">
    <text evidence="7">Homodimer.</text>
</comment>
<feature type="active site" description="Proton acceptor" evidence="5">
    <location>
        <position position="62"/>
    </location>
</feature>
<dbReference type="InterPro" id="IPR014710">
    <property type="entry name" value="RmlC-like_jellyroll"/>
</dbReference>